<evidence type="ECO:0000259" key="1">
    <source>
        <dbReference type="PROSITE" id="PS51186"/>
    </source>
</evidence>
<dbReference type="Pfam" id="PF00583">
    <property type="entry name" value="Acetyltransf_1"/>
    <property type="match status" value="1"/>
</dbReference>
<keyword evidence="2" id="KW-0012">Acyltransferase</keyword>
<comment type="caution">
    <text evidence="2">The sequence shown here is derived from an EMBL/GenBank/DDBJ whole genome shotgun (WGS) entry which is preliminary data.</text>
</comment>
<gene>
    <name evidence="2" type="ORF">ACFSYJ_06065</name>
</gene>
<dbReference type="InterPro" id="IPR016181">
    <property type="entry name" value="Acyl_CoA_acyltransferase"/>
</dbReference>
<evidence type="ECO:0000313" key="2">
    <source>
        <dbReference type="EMBL" id="MFD2458151.1"/>
    </source>
</evidence>
<accession>A0ABW5G9F9</accession>
<dbReference type="Proteomes" id="UP001597419">
    <property type="component" value="Unassembled WGS sequence"/>
</dbReference>
<name>A0ABW5G9F9_9PSEU</name>
<dbReference type="PROSITE" id="PS51186">
    <property type="entry name" value="GNAT"/>
    <property type="match status" value="1"/>
</dbReference>
<keyword evidence="2" id="KW-0808">Transferase</keyword>
<keyword evidence="3" id="KW-1185">Reference proteome</keyword>
<dbReference type="EMBL" id="JBHUKU010000003">
    <property type="protein sequence ID" value="MFD2458151.1"/>
    <property type="molecule type" value="Genomic_DNA"/>
</dbReference>
<dbReference type="CDD" id="cd04301">
    <property type="entry name" value="NAT_SF"/>
    <property type="match status" value="1"/>
</dbReference>
<reference evidence="3" key="1">
    <citation type="journal article" date="2019" name="Int. J. Syst. Evol. Microbiol.">
        <title>The Global Catalogue of Microorganisms (GCM) 10K type strain sequencing project: providing services to taxonomists for standard genome sequencing and annotation.</title>
        <authorList>
            <consortium name="The Broad Institute Genomics Platform"/>
            <consortium name="The Broad Institute Genome Sequencing Center for Infectious Disease"/>
            <person name="Wu L."/>
            <person name="Ma J."/>
        </authorList>
    </citation>
    <scope>NUCLEOTIDE SEQUENCE [LARGE SCALE GENOMIC DNA]</scope>
    <source>
        <strain evidence="3">CGMCC 4.7643</strain>
    </source>
</reference>
<proteinExistence type="predicted"/>
<feature type="domain" description="N-acetyltransferase" evidence="1">
    <location>
        <begin position="1"/>
        <end position="157"/>
    </location>
</feature>
<evidence type="ECO:0000313" key="3">
    <source>
        <dbReference type="Proteomes" id="UP001597419"/>
    </source>
</evidence>
<dbReference type="EC" id="2.3.-.-" evidence="2"/>
<protein>
    <submittedName>
        <fullName evidence="2">GNAT family N-acetyltransferase</fullName>
        <ecNumber evidence="2">2.3.-.-</ecNumber>
    </submittedName>
</protein>
<dbReference type="GO" id="GO:0016746">
    <property type="term" value="F:acyltransferase activity"/>
    <property type="evidence" value="ECO:0007669"/>
    <property type="project" value="UniProtKB-KW"/>
</dbReference>
<dbReference type="RefSeq" id="WP_345395384.1">
    <property type="nucleotide sequence ID" value="NZ_BAABHG010000007.1"/>
</dbReference>
<organism evidence="2 3">
    <name type="scientific">Amycolatopsis samaneae</name>
    <dbReference type="NCBI Taxonomy" id="664691"/>
    <lineage>
        <taxon>Bacteria</taxon>
        <taxon>Bacillati</taxon>
        <taxon>Actinomycetota</taxon>
        <taxon>Actinomycetes</taxon>
        <taxon>Pseudonocardiales</taxon>
        <taxon>Pseudonocardiaceae</taxon>
        <taxon>Amycolatopsis</taxon>
    </lineage>
</organism>
<dbReference type="InterPro" id="IPR000182">
    <property type="entry name" value="GNAT_dom"/>
</dbReference>
<dbReference type="SUPFAM" id="SSF55729">
    <property type="entry name" value="Acyl-CoA N-acyltransferases (Nat)"/>
    <property type="match status" value="1"/>
</dbReference>
<dbReference type="Gene3D" id="3.40.630.30">
    <property type="match status" value="1"/>
</dbReference>
<sequence length="176" mass="19117">MITRLAHTADLDAATRTAARTLLDAAFDGDFTDEDWAHGLGGMHVLCWEGDELTGHASLVQRQLLHRGRALRTGYVENVAVREDRRGRGYGAALMSTVERLIRGGYELGALSSSSDALEFYGARGWVLWRGPTSAFGPDGLVRTEEDDGGVFVLPVSAALDPDAPLACDWREGDVW</sequence>